<evidence type="ECO:0000256" key="1">
    <source>
        <dbReference type="SAM" id="MobiDB-lite"/>
    </source>
</evidence>
<dbReference type="Proteomes" id="UP000268014">
    <property type="component" value="Unassembled WGS sequence"/>
</dbReference>
<keyword evidence="3" id="KW-1185">Reference proteome</keyword>
<accession>A0A0N4W5B7</accession>
<dbReference type="OrthoDB" id="5891088at2759"/>
<feature type="region of interest" description="Disordered" evidence="1">
    <location>
        <begin position="72"/>
        <end position="96"/>
    </location>
</feature>
<reference evidence="2 3" key="2">
    <citation type="submission" date="2018-11" db="EMBL/GenBank/DDBJ databases">
        <authorList>
            <consortium name="Pathogen Informatics"/>
        </authorList>
    </citation>
    <scope>NUCLEOTIDE SEQUENCE [LARGE SCALE GENOMIC DNA]</scope>
    <source>
        <strain evidence="2 3">MHpl1</strain>
    </source>
</reference>
<organism evidence="4">
    <name type="scientific">Haemonchus placei</name>
    <name type="common">Barber's pole worm</name>
    <dbReference type="NCBI Taxonomy" id="6290"/>
    <lineage>
        <taxon>Eukaryota</taxon>
        <taxon>Metazoa</taxon>
        <taxon>Ecdysozoa</taxon>
        <taxon>Nematoda</taxon>
        <taxon>Chromadorea</taxon>
        <taxon>Rhabditida</taxon>
        <taxon>Rhabditina</taxon>
        <taxon>Rhabditomorpha</taxon>
        <taxon>Strongyloidea</taxon>
        <taxon>Trichostrongylidae</taxon>
        <taxon>Haemonchus</taxon>
    </lineage>
</organism>
<reference evidence="4" key="1">
    <citation type="submission" date="2017-02" db="UniProtKB">
        <authorList>
            <consortium name="WormBaseParasite"/>
        </authorList>
    </citation>
    <scope>IDENTIFICATION</scope>
</reference>
<evidence type="ECO:0000313" key="2">
    <source>
        <dbReference type="EMBL" id="VDO24999.1"/>
    </source>
</evidence>
<dbReference type="EMBL" id="UZAF01016294">
    <property type="protein sequence ID" value="VDO24999.1"/>
    <property type="molecule type" value="Genomic_DNA"/>
</dbReference>
<protein>
    <submittedName>
        <fullName evidence="2 4">Uncharacterized protein</fullName>
    </submittedName>
</protein>
<dbReference type="AlphaFoldDB" id="A0A0N4W5B7"/>
<evidence type="ECO:0000313" key="4">
    <source>
        <dbReference type="WBParaSite" id="HPLM_0000514301-mRNA-1"/>
    </source>
</evidence>
<proteinExistence type="predicted"/>
<dbReference type="OMA" id="CNIVMTI"/>
<gene>
    <name evidence="2" type="ORF">HPLM_LOCUS5135</name>
</gene>
<evidence type="ECO:0000313" key="3">
    <source>
        <dbReference type="Proteomes" id="UP000268014"/>
    </source>
</evidence>
<name>A0A0N4W5B7_HAEPC</name>
<dbReference type="WBParaSite" id="HPLM_0000514301-mRNA-1">
    <property type="protein sequence ID" value="HPLM_0000514301-mRNA-1"/>
    <property type="gene ID" value="HPLM_0000514301"/>
</dbReference>
<sequence length="96" mass="10581">MSMLPALLNALWKGRCSEFPYTRKCRRESGVPSFVTERRSGMPLITPRNRRSGGPDTLCDIVMTVGPGRILTGSLGTSNELQDGRQRDGQASSRKI</sequence>